<dbReference type="Gene3D" id="3.40.720.10">
    <property type="entry name" value="Alkaline Phosphatase, subunit A"/>
    <property type="match status" value="1"/>
</dbReference>
<evidence type="ECO:0000256" key="1">
    <source>
        <dbReference type="SAM" id="Phobius"/>
    </source>
</evidence>
<dbReference type="InterPro" id="IPR017850">
    <property type="entry name" value="Alkaline_phosphatase_core_sf"/>
</dbReference>
<sequence length="537" mass="57540">MKRAIWAPLLAGLVVFLALVLPDRWDQVQPQILLQVPLELPVLVLLFALLPWRFTAFAAGLLLALLVTLKFADMGAQQFLGRPFNLVLDSHLLGPGWVVFAAAAGWPVALAAAAGTVAALGLLAFVLVKSMVVLARLVAGYRRVTGLAAAALTVAGAGLMAWPSQQLVAAGTSRLALTEAETTWASIDDLVAFGAEAAVDPFRAVPPDQLLSGLAGKDVLVVFVESYGRSALDNPWYADGVRATLAGFDRTLAAKGFAARSGFLVSPTFGGQSWLAHSTLAAGLRIDNQRRYDTLVVSDRSTLTHDFQRAGWRTVAVMPGITKAWPEAGFFGYDQVYAAQDLGYRGLPFDWVTMPDQFTLEAFDRLERRTPGRRPLMVEMALLSSHLPWTPLPALIPWDRVGDGRVFDGFAQAGDPPDVVWRDPGRVRDQYRRSIEYSLSVLASYIATRGDKDLVVIALGDHEPIALVSGEGGGHQVPVHVIAGDPAVLARLEGWGFTPGMVPAADAPVWPMEALRGRLLAAFTPAGGMAAVSRSAP</sequence>
<keyword evidence="1" id="KW-0472">Membrane</keyword>
<keyword evidence="1" id="KW-1133">Transmembrane helix</keyword>
<feature type="transmembrane region" description="Helical" evidence="1">
    <location>
        <begin position="140"/>
        <end position="162"/>
    </location>
</feature>
<feature type="transmembrane region" description="Helical" evidence="1">
    <location>
        <begin position="96"/>
        <end position="128"/>
    </location>
</feature>
<dbReference type="EMBL" id="QYUK01000011">
    <property type="protein sequence ID" value="RJF87602.1"/>
    <property type="molecule type" value="Genomic_DNA"/>
</dbReference>
<keyword evidence="1" id="KW-0812">Transmembrane</keyword>
<proteinExistence type="predicted"/>
<keyword evidence="3" id="KW-1185">Reference proteome</keyword>
<dbReference type="OrthoDB" id="1376015at2"/>
<name>A0A418WC64_9PROT</name>
<comment type="caution">
    <text evidence="2">The sequence shown here is derived from an EMBL/GenBank/DDBJ whole genome shotgun (WGS) entry which is preliminary data.</text>
</comment>
<organism evidence="2 3">
    <name type="scientific">Oleomonas cavernae</name>
    <dbReference type="NCBI Taxonomy" id="2320859"/>
    <lineage>
        <taxon>Bacteria</taxon>
        <taxon>Pseudomonadati</taxon>
        <taxon>Pseudomonadota</taxon>
        <taxon>Alphaproteobacteria</taxon>
        <taxon>Acetobacterales</taxon>
        <taxon>Acetobacteraceae</taxon>
        <taxon>Oleomonas</taxon>
    </lineage>
</organism>
<dbReference type="AlphaFoldDB" id="A0A418WC64"/>
<evidence type="ECO:0000313" key="3">
    <source>
        <dbReference type="Proteomes" id="UP000284605"/>
    </source>
</evidence>
<protein>
    <submittedName>
        <fullName evidence="2">Sulfatase</fullName>
    </submittedName>
</protein>
<accession>A0A418WC64</accession>
<dbReference type="SUPFAM" id="SSF53649">
    <property type="entry name" value="Alkaline phosphatase-like"/>
    <property type="match status" value="1"/>
</dbReference>
<gene>
    <name evidence="2" type="ORF">D3874_11685</name>
</gene>
<dbReference type="Proteomes" id="UP000284605">
    <property type="component" value="Unassembled WGS sequence"/>
</dbReference>
<dbReference type="RefSeq" id="WP_119778241.1">
    <property type="nucleotide sequence ID" value="NZ_QYUK01000011.1"/>
</dbReference>
<evidence type="ECO:0000313" key="2">
    <source>
        <dbReference type="EMBL" id="RJF87602.1"/>
    </source>
</evidence>
<reference evidence="2 3" key="1">
    <citation type="submission" date="2018-09" db="EMBL/GenBank/DDBJ databases">
        <authorList>
            <person name="Zhu H."/>
        </authorList>
    </citation>
    <scope>NUCLEOTIDE SEQUENCE [LARGE SCALE GENOMIC DNA]</scope>
    <source>
        <strain evidence="2 3">K1W22B-8</strain>
    </source>
</reference>